<keyword evidence="1" id="KW-0732">Signal</keyword>
<dbReference type="CDD" id="cd02966">
    <property type="entry name" value="TlpA_like_family"/>
    <property type="match status" value="1"/>
</dbReference>
<dbReference type="PROSITE" id="PS51257">
    <property type="entry name" value="PROKAR_LIPOPROTEIN"/>
    <property type="match status" value="1"/>
</dbReference>
<dbReference type="InterPro" id="IPR036249">
    <property type="entry name" value="Thioredoxin-like_sf"/>
</dbReference>
<feature type="signal peptide" evidence="1">
    <location>
        <begin position="1"/>
        <end position="21"/>
    </location>
</feature>
<dbReference type="InterPro" id="IPR000866">
    <property type="entry name" value="AhpC/TSA"/>
</dbReference>
<accession>A0A2M7P2N1</accession>
<dbReference type="Proteomes" id="UP000231028">
    <property type="component" value="Unassembled WGS sequence"/>
</dbReference>
<sequence length="360" mass="40141">MKNLYRACISTIFLSVVSACGSVSVSPPSSYVPTDPPYVPPAIPDSNNNSIGAEINNIAPDFTLRDAYGNTYELWGFRGYPVLVNFWATWCGPCLEEMPALQSIYDRYQNQGLIILAVNGDGESLSDIQTYQNQNGLSFPLLVDTDEYSSVDYNIEAFPTSFFIDRNGVIQYVSDGSMDEQGFDDILNSTILKDNSYLAIDLPGNIWSVDITESHVYNSSAMSDEIFSNFIVQTDVEINNNVYEYHGLFFRQQDDENFYSFRITPDGYFAFDVWHSGDYSFDTILGPTQSEYIYQGTGQMNTLKVVATGENFDLYINGQYVSSVSDSRFQSGKVGVVSCTCDGSSATSANYYNFSLINQP</sequence>
<gene>
    <name evidence="3" type="ORF">COZ13_02685</name>
</gene>
<dbReference type="GO" id="GO:0016209">
    <property type="term" value="F:antioxidant activity"/>
    <property type="evidence" value="ECO:0007669"/>
    <property type="project" value="InterPro"/>
</dbReference>
<dbReference type="GO" id="GO:0016491">
    <property type="term" value="F:oxidoreductase activity"/>
    <property type="evidence" value="ECO:0007669"/>
    <property type="project" value="InterPro"/>
</dbReference>
<evidence type="ECO:0000256" key="1">
    <source>
        <dbReference type="SAM" id="SignalP"/>
    </source>
</evidence>
<comment type="caution">
    <text evidence="3">The sequence shown here is derived from an EMBL/GenBank/DDBJ whole genome shotgun (WGS) entry which is preliminary data.</text>
</comment>
<dbReference type="Gene3D" id="2.60.120.560">
    <property type="entry name" value="Exo-inulinase, domain 1"/>
    <property type="match status" value="1"/>
</dbReference>
<dbReference type="PANTHER" id="PTHR42852">
    <property type="entry name" value="THIOL:DISULFIDE INTERCHANGE PROTEIN DSBE"/>
    <property type="match status" value="1"/>
</dbReference>
<evidence type="ECO:0000313" key="4">
    <source>
        <dbReference type="Proteomes" id="UP000231028"/>
    </source>
</evidence>
<reference evidence="4" key="1">
    <citation type="submission" date="2017-09" db="EMBL/GenBank/DDBJ databases">
        <title>Depth-based differentiation of microbial function through sediment-hosted aquifers and enrichment of novel symbionts in the deep terrestrial subsurface.</title>
        <authorList>
            <person name="Probst A.J."/>
            <person name="Ladd B."/>
            <person name="Jarett J.K."/>
            <person name="Geller-Mcgrath D.E."/>
            <person name="Sieber C.M.K."/>
            <person name="Emerson J.B."/>
            <person name="Anantharaman K."/>
            <person name="Thomas B.C."/>
            <person name="Malmstrom R."/>
            <person name="Stieglmeier M."/>
            <person name="Klingl A."/>
            <person name="Woyke T."/>
            <person name="Ryan C.M."/>
            <person name="Banfield J.F."/>
        </authorList>
    </citation>
    <scope>NUCLEOTIDE SEQUENCE [LARGE SCALE GENOMIC DNA]</scope>
</reference>
<dbReference type="PANTHER" id="PTHR42852:SF13">
    <property type="entry name" value="PROTEIN DIPZ"/>
    <property type="match status" value="1"/>
</dbReference>
<dbReference type="Gene3D" id="3.40.30.10">
    <property type="entry name" value="Glutaredoxin"/>
    <property type="match status" value="1"/>
</dbReference>
<name>A0A2M7P2N1_9BACT</name>
<dbReference type="InterPro" id="IPR017937">
    <property type="entry name" value="Thioredoxin_CS"/>
</dbReference>
<protein>
    <recommendedName>
        <fullName evidence="2">Thioredoxin domain-containing protein</fullName>
    </recommendedName>
</protein>
<dbReference type="InterPro" id="IPR050553">
    <property type="entry name" value="Thioredoxin_ResA/DsbE_sf"/>
</dbReference>
<dbReference type="Pfam" id="PF00578">
    <property type="entry name" value="AhpC-TSA"/>
    <property type="match status" value="1"/>
</dbReference>
<feature type="chain" id="PRO_5014908835" description="Thioredoxin domain-containing protein" evidence="1">
    <location>
        <begin position="22"/>
        <end position="360"/>
    </location>
</feature>
<dbReference type="InterPro" id="IPR013766">
    <property type="entry name" value="Thioredoxin_domain"/>
</dbReference>
<feature type="domain" description="Thioredoxin" evidence="2">
    <location>
        <begin position="53"/>
        <end position="192"/>
    </location>
</feature>
<dbReference type="AlphaFoldDB" id="A0A2M7P2N1"/>
<organism evidence="3 4">
    <name type="scientific">Candidatus Desantisbacteria bacterium CG_4_10_14_3_um_filter_40_18</name>
    <dbReference type="NCBI Taxonomy" id="1974544"/>
    <lineage>
        <taxon>Bacteria</taxon>
        <taxon>Candidatus Desantisiibacteriota</taxon>
    </lineage>
</organism>
<dbReference type="SUPFAM" id="SSF52833">
    <property type="entry name" value="Thioredoxin-like"/>
    <property type="match status" value="1"/>
</dbReference>
<dbReference type="PROSITE" id="PS51352">
    <property type="entry name" value="THIOREDOXIN_2"/>
    <property type="match status" value="1"/>
</dbReference>
<proteinExistence type="predicted"/>
<dbReference type="PROSITE" id="PS00194">
    <property type="entry name" value="THIOREDOXIN_1"/>
    <property type="match status" value="1"/>
</dbReference>
<evidence type="ECO:0000313" key="3">
    <source>
        <dbReference type="EMBL" id="PIY19942.1"/>
    </source>
</evidence>
<dbReference type="EMBL" id="PFKI01000087">
    <property type="protein sequence ID" value="PIY19942.1"/>
    <property type="molecule type" value="Genomic_DNA"/>
</dbReference>
<evidence type="ECO:0000259" key="2">
    <source>
        <dbReference type="PROSITE" id="PS51352"/>
    </source>
</evidence>